<dbReference type="Pfam" id="PF13155">
    <property type="entry name" value="Toprim_2"/>
    <property type="match status" value="1"/>
</dbReference>
<dbReference type="EMBL" id="BQKE01000006">
    <property type="protein sequence ID" value="GJM64685.1"/>
    <property type="molecule type" value="Genomic_DNA"/>
</dbReference>
<name>A0AAN4W5W1_9BACT</name>
<dbReference type="InterPro" id="IPR025343">
    <property type="entry name" value="DUF4099"/>
</dbReference>
<dbReference type="Pfam" id="PF13351">
    <property type="entry name" value="DUF4099"/>
    <property type="match status" value="1"/>
</dbReference>
<comment type="caution">
    <text evidence="3">The sequence shown here is derived from an EMBL/GenBank/DDBJ whole genome shotgun (WGS) entry which is preliminary data.</text>
</comment>
<accession>A0AAN4W5W1</accession>
<dbReference type="Proteomes" id="UP001310022">
    <property type="component" value="Unassembled WGS sequence"/>
</dbReference>
<evidence type="ECO:0000259" key="1">
    <source>
        <dbReference type="Pfam" id="PF13154"/>
    </source>
</evidence>
<evidence type="ECO:0000313" key="4">
    <source>
        <dbReference type="Proteomes" id="UP001310022"/>
    </source>
</evidence>
<evidence type="ECO:0000259" key="2">
    <source>
        <dbReference type="Pfam" id="PF13351"/>
    </source>
</evidence>
<evidence type="ECO:0008006" key="5">
    <source>
        <dbReference type="Google" id="ProtNLM"/>
    </source>
</evidence>
<organism evidence="3 4">
    <name type="scientific">Persicobacter diffluens</name>
    <dbReference type="NCBI Taxonomy" id="981"/>
    <lineage>
        <taxon>Bacteria</taxon>
        <taxon>Pseudomonadati</taxon>
        <taxon>Bacteroidota</taxon>
        <taxon>Cytophagia</taxon>
        <taxon>Cytophagales</taxon>
        <taxon>Persicobacteraceae</taxon>
        <taxon>Persicobacter</taxon>
    </lineage>
</organism>
<gene>
    <name evidence="3" type="ORF">PEDI_52370</name>
</gene>
<feature type="domain" description="DUF3991" evidence="1">
    <location>
        <begin position="134"/>
        <end position="195"/>
    </location>
</feature>
<dbReference type="AlphaFoldDB" id="A0AAN4W5W1"/>
<dbReference type="InterPro" id="IPR025054">
    <property type="entry name" value="DUF3991"/>
</dbReference>
<protein>
    <recommendedName>
        <fullName evidence="5">Toprim domain-containing protein</fullName>
    </recommendedName>
</protein>
<evidence type="ECO:0000313" key="3">
    <source>
        <dbReference type="EMBL" id="GJM64685.1"/>
    </source>
</evidence>
<reference evidence="3 4" key="1">
    <citation type="submission" date="2021-12" db="EMBL/GenBank/DDBJ databases">
        <title>Genome sequencing of bacteria with rrn-lacking chromosome and rrn-plasmid.</title>
        <authorList>
            <person name="Anda M."/>
            <person name="Iwasaki W."/>
        </authorList>
    </citation>
    <scope>NUCLEOTIDE SEQUENCE [LARGE SCALE GENOMIC DNA]</scope>
    <source>
        <strain evidence="3 4">NBRC 15940</strain>
    </source>
</reference>
<dbReference type="Pfam" id="PF13154">
    <property type="entry name" value="DUF3991"/>
    <property type="match status" value="1"/>
</dbReference>
<keyword evidence="4" id="KW-1185">Reference proteome</keyword>
<dbReference type="Gene3D" id="3.40.1360.10">
    <property type="match status" value="1"/>
</dbReference>
<sequence>MMDLEKIKHEVSVIQAATILGYKFNPEKGKKTPELTHPTLGNIVVYNPNDAYKQRYFTRGDDLDKGSVIDFVKNRVGAFNTYSSRQGFGQVVDILNSLAGGNIEQQIPINAPPDKEFSLKDYNIGPIQMKEMGYLSNERKIPPETLKVFQDSIMKESRGKFWNVAFPIRAPAEETIIGLEFRNKNFKRQADGSDRKNGLWIADPEKVGKEAKQVFISEAPIDAISFYHLHKNKIDFKEAIFAATCGTPSKSQIEALKNTYQQAKFSTAYDNDIAGEAFNIKTAAWLEGKEVAVRQKKEDPEIHIKLNEQTFRINKDNPSLFNSFRKAASVGNSLTAYKPHTKDFNEDLQKGLMPRELIPYDQMKSIGISKADIEAMSKMEREAFLKGESSPIMKLKVEKEGTTYSGQAKVSLYEKTNGEMAIKVHPVRLGIENNYSLSDQQFSKLKDGEIVAHQVNKNGTLKDYLLQADTKTNEVKYVDVSSINLPDRIQGYVLRNEEKNKLKTGESIEIQNERGERQSIKLDLIAPKGLNVQSTRGIIQNETSHSQTAYLSR</sequence>
<proteinExistence type="predicted"/>
<feature type="domain" description="DUF4099" evidence="2">
    <location>
        <begin position="358"/>
        <end position="432"/>
    </location>
</feature>
<dbReference type="RefSeq" id="WP_338239749.1">
    <property type="nucleotide sequence ID" value="NZ_BQKE01000006.1"/>
</dbReference>